<dbReference type="PANTHER" id="PTHR21236">
    <property type="entry name" value="GOLGI MEMBRANE PROTEIN YIP1"/>
    <property type="match status" value="1"/>
</dbReference>
<dbReference type="GO" id="GO:0048280">
    <property type="term" value="P:vesicle fusion with Golgi apparatus"/>
    <property type="evidence" value="ECO:0007669"/>
    <property type="project" value="TreeGrafter"/>
</dbReference>
<name>A0A7S0H0A1_MICPS</name>
<accession>A0A7S0H0A1</accession>
<dbReference type="GO" id="GO:0005802">
    <property type="term" value="C:trans-Golgi network"/>
    <property type="evidence" value="ECO:0007669"/>
    <property type="project" value="TreeGrafter"/>
</dbReference>
<evidence type="ECO:0000256" key="1">
    <source>
        <dbReference type="ARBA" id="ARBA00004141"/>
    </source>
</evidence>
<keyword evidence="3 6" id="KW-0812">Transmembrane</keyword>
<organism evidence="9">
    <name type="scientific">Micromonas pusilla</name>
    <name type="common">Picoplanktonic green alga</name>
    <name type="synonym">Chromulina pusilla</name>
    <dbReference type="NCBI Taxonomy" id="38833"/>
    <lineage>
        <taxon>Eukaryota</taxon>
        <taxon>Viridiplantae</taxon>
        <taxon>Chlorophyta</taxon>
        <taxon>Mamiellophyceae</taxon>
        <taxon>Mamiellales</taxon>
        <taxon>Mamiellaceae</taxon>
        <taxon>Micromonas</taxon>
    </lineage>
</organism>
<evidence type="ECO:0000256" key="4">
    <source>
        <dbReference type="ARBA" id="ARBA00022989"/>
    </source>
</evidence>
<reference evidence="9" key="1">
    <citation type="submission" date="2021-01" db="EMBL/GenBank/DDBJ databases">
        <authorList>
            <person name="Corre E."/>
            <person name="Pelletier E."/>
            <person name="Niang G."/>
            <person name="Scheremetjew M."/>
            <person name="Finn R."/>
            <person name="Kale V."/>
            <person name="Holt S."/>
            <person name="Cochrane G."/>
            <person name="Meng A."/>
            <person name="Brown T."/>
            <person name="Cohen L."/>
        </authorList>
    </citation>
    <scope>NUCLEOTIDE SEQUENCE</scope>
    <source>
        <strain evidence="9">CCAC1681</strain>
    </source>
</reference>
<dbReference type="InterPro" id="IPR045231">
    <property type="entry name" value="Yip1/4-like"/>
</dbReference>
<evidence type="ECO:0000259" key="8">
    <source>
        <dbReference type="Pfam" id="PF04893"/>
    </source>
</evidence>
<evidence type="ECO:0000256" key="5">
    <source>
        <dbReference type="ARBA" id="ARBA00023136"/>
    </source>
</evidence>
<gene>
    <name evidence="9" type="ORF">MSP1401_LOCUS12066</name>
</gene>
<keyword evidence="5 6" id="KW-0472">Membrane</keyword>
<dbReference type="Pfam" id="PF04893">
    <property type="entry name" value="Yip1"/>
    <property type="match status" value="1"/>
</dbReference>
<evidence type="ECO:0000256" key="3">
    <source>
        <dbReference type="ARBA" id="ARBA00022692"/>
    </source>
</evidence>
<keyword evidence="4 6" id="KW-1133">Transmembrane helix</keyword>
<comment type="subcellular location">
    <subcellularLocation>
        <location evidence="6">Golgi apparatus membrane</location>
        <topology evidence="6">Multi-pass membrane protein</topology>
    </subcellularLocation>
    <subcellularLocation>
        <location evidence="1">Membrane</location>
        <topology evidence="1">Multi-pass membrane protein</topology>
    </subcellularLocation>
</comment>
<proteinExistence type="inferred from homology"/>
<dbReference type="GO" id="GO:0000139">
    <property type="term" value="C:Golgi membrane"/>
    <property type="evidence" value="ECO:0007669"/>
    <property type="project" value="UniProtKB-SubCell"/>
</dbReference>
<evidence type="ECO:0000313" key="9">
    <source>
        <dbReference type="EMBL" id="CAD8451197.1"/>
    </source>
</evidence>
<comment type="similarity">
    <text evidence="2 6">Belongs to the YIP1 family.</text>
</comment>
<dbReference type="AlphaFoldDB" id="A0A7S0H0A1"/>
<feature type="transmembrane region" description="Helical" evidence="6">
    <location>
        <begin position="251"/>
        <end position="270"/>
    </location>
</feature>
<feature type="domain" description="Yip1" evidence="8">
    <location>
        <begin position="130"/>
        <end position="268"/>
    </location>
</feature>
<evidence type="ECO:0000256" key="7">
    <source>
        <dbReference type="SAM" id="MobiDB-lite"/>
    </source>
</evidence>
<protein>
    <recommendedName>
        <fullName evidence="6">Protein YIP</fullName>
    </recommendedName>
</protein>
<evidence type="ECO:0000256" key="6">
    <source>
        <dbReference type="RuleBase" id="RU361264"/>
    </source>
</evidence>
<dbReference type="EMBL" id="HBEN01014464">
    <property type="protein sequence ID" value="CAD8451197.1"/>
    <property type="molecule type" value="Transcribed_RNA"/>
</dbReference>
<sequence length="271" mass="27740">MASGFQPHGAAGGAQSAPGGGLEFMSFGSSNSNYPNYSAYGGGSGSNAPPGSGGGGNGWGAQVGDRGSGASGAGWGGGFGGAMGFGDPGPSFSGGVEDEPPLLEELGIDPGQIVRRTVAMLNPMKRAPAEAAGDDDVAGPLLFALLMGAAHLMRGRLHFGYILGWSSMSTFAMYWLINQLANDQRGEGLQLYRCGSILGYCMLPVVLLAALAAFLPAGAATWIVAAVLVLWCASKATTQFMRSLPHSEGKRMVVAYPCVLVYSLFALLSVY</sequence>
<feature type="transmembrane region" description="Helical" evidence="6">
    <location>
        <begin position="157"/>
        <end position="177"/>
    </location>
</feature>
<dbReference type="InterPro" id="IPR006977">
    <property type="entry name" value="Yip1_dom"/>
</dbReference>
<feature type="region of interest" description="Disordered" evidence="7">
    <location>
        <begin position="48"/>
        <end position="67"/>
    </location>
</feature>
<dbReference type="GO" id="GO:0006888">
    <property type="term" value="P:endoplasmic reticulum to Golgi vesicle-mediated transport"/>
    <property type="evidence" value="ECO:0007669"/>
    <property type="project" value="InterPro"/>
</dbReference>
<comment type="caution">
    <text evidence="6">Lacks conserved residue(s) required for the propagation of feature annotation.</text>
</comment>
<feature type="transmembrane region" description="Helical" evidence="6">
    <location>
        <begin position="197"/>
        <end position="230"/>
    </location>
</feature>
<dbReference type="PANTHER" id="PTHR21236:SF2">
    <property type="entry name" value="PROTEIN YIPF"/>
    <property type="match status" value="1"/>
</dbReference>
<evidence type="ECO:0000256" key="2">
    <source>
        <dbReference type="ARBA" id="ARBA00010596"/>
    </source>
</evidence>